<dbReference type="EMBL" id="BAAAHE010000007">
    <property type="protein sequence ID" value="GAA0608098.1"/>
    <property type="molecule type" value="Genomic_DNA"/>
</dbReference>
<proteinExistence type="predicted"/>
<sequence length="80" mass="9058">MIRRYVDMDAPSREKLAVFLLTAFLLGWIGVCLIIQGWQINHHGYGSGITNRGHLPDEVVERFGGTPGMTKEELMELTNR</sequence>
<organism evidence="2 3">
    <name type="scientific">Sporichthya brevicatena</name>
    <dbReference type="NCBI Taxonomy" id="171442"/>
    <lineage>
        <taxon>Bacteria</taxon>
        <taxon>Bacillati</taxon>
        <taxon>Actinomycetota</taxon>
        <taxon>Actinomycetes</taxon>
        <taxon>Sporichthyales</taxon>
        <taxon>Sporichthyaceae</taxon>
        <taxon>Sporichthya</taxon>
    </lineage>
</organism>
<evidence type="ECO:0000256" key="1">
    <source>
        <dbReference type="SAM" id="Phobius"/>
    </source>
</evidence>
<evidence type="ECO:0000313" key="2">
    <source>
        <dbReference type="EMBL" id="GAA0608098.1"/>
    </source>
</evidence>
<evidence type="ECO:0000313" key="3">
    <source>
        <dbReference type="Proteomes" id="UP001500957"/>
    </source>
</evidence>
<gene>
    <name evidence="2" type="ORF">GCM10009547_07560</name>
</gene>
<name>A0ABN1GBV5_9ACTN</name>
<comment type="caution">
    <text evidence="2">The sequence shown here is derived from an EMBL/GenBank/DDBJ whole genome shotgun (WGS) entry which is preliminary data.</text>
</comment>
<reference evidence="2 3" key="1">
    <citation type="journal article" date="2019" name="Int. J. Syst. Evol. Microbiol.">
        <title>The Global Catalogue of Microorganisms (GCM) 10K type strain sequencing project: providing services to taxonomists for standard genome sequencing and annotation.</title>
        <authorList>
            <consortium name="The Broad Institute Genomics Platform"/>
            <consortium name="The Broad Institute Genome Sequencing Center for Infectious Disease"/>
            <person name="Wu L."/>
            <person name="Ma J."/>
        </authorList>
    </citation>
    <scope>NUCLEOTIDE SEQUENCE [LARGE SCALE GENOMIC DNA]</scope>
    <source>
        <strain evidence="2 3">JCM 10671</strain>
    </source>
</reference>
<dbReference type="Proteomes" id="UP001500957">
    <property type="component" value="Unassembled WGS sequence"/>
</dbReference>
<keyword evidence="1" id="KW-1133">Transmembrane helix</keyword>
<feature type="transmembrane region" description="Helical" evidence="1">
    <location>
        <begin position="16"/>
        <end position="35"/>
    </location>
</feature>
<protein>
    <submittedName>
        <fullName evidence="2">Uncharacterized protein</fullName>
    </submittedName>
</protein>
<keyword evidence="1" id="KW-0472">Membrane</keyword>
<dbReference type="RefSeq" id="WP_344601761.1">
    <property type="nucleotide sequence ID" value="NZ_BAAAHE010000007.1"/>
</dbReference>
<keyword evidence="1" id="KW-0812">Transmembrane</keyword>
<accession>A0ABN1GBV5</accession>
<keyword evidence="3" id="KW-1185">Reference proteome</keyword>